<proteinExistence type="predicted"/>
<evidence type="ECO:0000313" key="3">
    <source>
        <dbReference type="Proteomes" id="UP000313359"/>
    </source>
</evidence>
<gene>
    <name evidence="2" type="ORF">L227DRAFT_568402</name>
</gene>
<accession>A0A5C2RNN6</accession>
<reference evidence="2" key="1">
    <citation type="journal article" date="2018" name="Genome Biol. Evol.">
        <title>Genomics and development of Lentinus tigrinus, a white-rot wood-decaying mushroom with dimorphic fruiting bodies.</title>
        <authorList>
            <person name="Wu B."/>
            <person name="Xu Z."/>
            <person name="Knudson A."/>
            <person name="Carlson A."/>
            <person name="Chen N."/>
            <person name="Kovaka S."/>
            <person name="LaButti K."/>
            <person name="Lipzen A."/>
            <person name="Pennachio C."/>
            <person name="Riley R."/>
            <person name="Schakwitz W."/>
            <person name="Umezawa K."/>
            <person name="Ohm R.A."/>
            <person name="Grigoriev I.V."/>
            <person name="Nagy L.G."/>
            <person name="Gibbons J."/>
            <person name="Hibbett D."/>
        </authorList>
    </citation>
    <scope>NUCLEOTIDE SEQUENCE [LARGE SCALE GENOMIC DNA]</scope>
    <source>
        <strain evidence="2">ALCF2SS1-6</strain>
    </source>
</reference>
<protein>
    <submittedName>
        <fullName evidence="2">Uncharacterized protein</fullName>
    </submittedName>
</protein>
<evidence type="ECO:0000313" key="2">
    <source>
        <dbReference type="EMBL" id="RPD52740.1"/>
    </source>
</evidence>
<organism evidence="2 3">
    <name type="scientific">Lentinus tigrinus ALCF2SS1-6</name>
    <dbReference type="NCBI Taxonomy" id="1328759"/>
    <lineage>
        <taxon>Eukaryota</taxon>
        <taxon>Fungi</taxon>
        <taxon>Dikarya</taxon>
        <taxon>Basidiomycota</taxon>
        <taxon>Agaricomycotina</taxon>
        <taxon>Agaricomycetes</taxon>
        <taxon>Polyporales</taxon>
        <taxon>Polyporaceae</taxon>
        <taxon>Lentinus</taxon>
    </lineage>
</organism>
<feature type="compositionally biased region" description="Basic and acidic residues" evidence="1">
    <location>
        <begin position="128"/>
        <end position="140"/>
    </location>
</feature>
<sequence>MIWICRSQIDADPGHCRSRSKIQYTNELWMICSAPGHLQIEPCSALGSICILTDQAAVELKLNLRIALPVRTVRTSRTPKGSPKSDIRQEAPEFIPEQAMNKRVKQRVRNRDENRSQRSEVGGPVGRSDGDQTKVGREVR</sequence>
<feature type="compositionally biased region" description="Basic and acidic residues" evidence="1">
    <location>
        <begin position="109"/>
        <end position="118"/>
    </location>
</feature>
<dbReference type="Proteomes" id="UP000313359">
    <property type="component" value="Unassembled WGS sequence"/>
</dbReference>
<dbReference type="AlphaFoldDB" id="A0A5C2RNN6"/>
<name>A0A5C2RNN6_9APHY</name>
<keyword evidence="3" id="KW-1185">Reference proteome</keyword>
<dbReference type="EMBL" id="ML122342">
    <property type="protein sequence ID" value="RPD52740.1"/>
    <property type="molecule type" value="Genomic_DNA"/>
</dbReference>
<feature type="region of interest" description="Disordered" evidence="1">
    <location>
        <begin position="74"/>
        <end position="140"/>
    </location>
</feature>
<evidence type="ECO:0000256" key="1">
    <source>
        <dbReference type="SAM" id="MobiDB-lite"/>
    </source>
</evidence>